<evidence type="ECO:0000256" key="1">
    <source>
        <dbReference type="SAM" id="MobiDB-lite"/>
    </source>
</evidence>
<evidence type="ECO:0000313" key="2">
    <source>
        <dbReference type="EMBL" id="KAJ8540286.1"/>
    </source>
</evidence>
<keyword evidence="3" id="KW-1185">Reference proteome</keyword>
<name>A0A9Q1LQV6_9SOLA</name>
<evidence type="ECO:0000313" key="3">
    <source>
        <dbReference type="Proteomes" id="UP001152561"/>
    </source>
</evidence>
<proteinExistence type="predicted"/>
<organism evidence="2 3">
    <name type="scientific">Anisodus acutangulus</name>
    <dbReference type="NCBI Taxonomy" id="402998"/>
    <lineage>
        <taxon>Eukaryota</taxon>
        <taxon>Viridiplantae</taxon>
        <taxon>Streptophyta</taxon>
        <taxon>Embryophyta</taxon>
        <taxon>Tracheophyta</taxon>
        <taxon>Spermatophyta</taxon>
        <taxon>Magnoliopsida</taxon>
        <taxon>eudicotyledons</taxon>
        <taxon>Gunneridae</taxon>
        <taxon>Pentapetalae</taxon>
        <taxon>asterids</taxon>
        <taxon>lamiids</taxon>
        <taxon>Solanales</taxon>
        <taxon>Solanaceae</taxon>
        <taxon>Solanoideae</taxon>
        <taxon>Hyoscyameae</taxon>
        <taxon>Anisodus</taxon>
    </lineage>
</organism>
<dbReference type="Proteomes" id="UP001152561">
    <property type="component" value="Unassembled WGS sequence"/>
</dbReference>
<comment type="caution">
    <text evidence="2">The sequence shown here is derived from an EMBL/GenBank/DDBJ whole genome shotgun (WGS) entry which is preliminary data.</text>
</comment>
<feature type="region of interest" description="Disordered" evidence="1">
    <location>
        <begin position="108"/>
        <end position="134"/>
    </location>
</feature>
<feature type="compositionally biased region" description="Polar residues" evidence="1">
    <location>
        <begin position="125"/>
        <end position="134"/>
    </location>
</feature>
<sequence>MLQILMKIAQYMCYISQHKLWWLVKDKDSGSRNFALLGSSMLAAALTLRLWSIRIWRLWILWEQKPCITWLFYDGSSSNSTPLEYKNLVSLRDLSKESLLPPRLNTLIDDKIGSKQPGTDKGSVLPNSSIGDNS</sequence>
<accession>A0A9Q1LQV6</accession>
<dbReference type="AlphaFoldDB" id="A0A9Q1LQV6"/>
<protein>
    <submittedName>
        <fullName evidence="2">Uncharacterized protein</fullName>
    </submittedName>
</protein>
<gene>
    <name evidence="2" type="ORF">K7X08_030205</name>
</gene>
<reference evidence="3" key="1">
    <citation type="journal article" date="2023" name="Proc. Natl. Acad. Sci. U.S.A.">
        <title>Genomic and structural basis for evolution of tropane alkaloid biosynthesis.</title>
        <authorList>
            <person name="Wanga Y.-J."/>
            <person name="Taina T."/>
            <person name="Yua J.-Y."/>
            <person name="Lia J."/>
            <person name="Xua B."/>
            <person name="Chenc J."/>
            <person name="D'Auriad J.C."/>
            <person name="Huanga J.-P."/>
            <person name="Huanga S.-X."/>
        </authorList>
    </citation>
    <scope>NUCLEOTIDE SEQUENCE [LARGE SCALE GENOMIC DNA]</scope>
    <source>
        <strain evidence="3">cv. KIB-2019</strain>
    </source>
</reference>
<dbReference type="EMBL" id="JAJAGQ010000016">
    <property type="protein sequence ID" value="KAJ8540286.1"/>
    <property type="molecule type" value="Genomic_DNA"/>
</dbReference>